<feature type="transmembrane region" description="Helical" evidence="8">
    <location>
        <begin position="126"/>
        <end position="144"/>
    </location>
</feature>
<comment type="catalytic activity">
    <reaction evidence="7">
        <text>phosphate(in) + H(+)(in) = phosphate(out) + H(+)(out)</text>
        <dbReference type="Rhea" id="RHEA:29939"/>
        <dbReference type="ChEBI" id="CHEBI:15378"/>
        <dbReference type="ChEBI" id="CHEBI:43474"/>
    </reaction>
    <physiologicalReaction direction="right-to-left" evidence="7">
        <dbReference type="Rhea" id="RHEA:29941"/>
    </physiologicalReaction>
</comment>
<comment type="subcellular location">
    <subcellularLocation>
        <location evidence="1">Membrane</location>
        <topology evidence="1">Multi-pass membrane protein</topology>
    </subcellularLocation>
</comment>
<comment type="similarity">
    <text evidence="6">Belongs to the major facilitator superfamily. Phosphate:H(+) symporter (TC 2.A.1.9) family.</text>
</comment>
<evidence type="ECO:0000256" key="6">
    <source>
        <dbReference type="ARBA" id="ARBA00044504"/>
    </source>
</evidence>
<dbReference type="SUPFAM" id="SSF103473">
    <property type="entry name" value="MFS general substrate transporter"/>
    <property type="match status" value="1"/>
</dbReference>
<protein>
    <recommendedName>
        <fullName evidence="9">Major facilitator superfamily (MFS) profile domain-containing protein</fullName>
    </recommendedName>
</protein>
<name>A0AA38TGX1_9ASTR</name>
<dbReference type="AlphaFoldDB" id="A0AA38TGX1"/>
<dbReference type="CDD" id="cd17364">
    <property type="entry name" value="MFS_PhT"/>
    <property type="match status" value="1"/>
</dbReference>
<feature type="transmembrane region" description="Helical" evidence="8">
    <location>
        <begin position="449"/>
        <end position="466"/>
    </location>
</feature>
<feature type="transmembrane region" description="Helical" evidence="8">
    <location>
        <begin position="487"/>
        <end position="510"/>
    </location>
</feature>
<feature type="transmembrane region" description="Helical" evidence="8">
    <location>
        <begin position="101"/>
        <end position="120"/>
    </location>
</feature>
<dbReference type="InterPro" id="IPR005829">
    <property type="entry name" value="Sugar_transporter_CS"/>
</dbReference>
<dbReference type="InterPro" id="IPR020846">
    <property type="entry name" value="MFS_dom"/>
</dbReference>
<feature type="transmembrane region" description="Helical" evidence="8">
    <location>
        <begin position="522"/>
        <end position="540"/>
    </location>
</feature>
<accession>A0AA38TGX1</accession>
<dbReference type="PROSITE" id="PS50850">
    <property type="entry name" value="MFS"/>
    <property type="match status" value="1"/>
</dbReference>
<feature type="transmembrane region" description="Helical" evidence="8">
    <location>
        <begin position="220"/>
        <end position="239"/>
    </location>
</feature>
<evidence type="ECO:0000256" key="7">
    <source>
        <dbReference type="ARBA" id="ARBA00049011"/>
    </source>
</evidence>
<dbReference type="Pfam" id="PF07690">
    <property type="entry name" value="MFS_1"/>
    <property type="match status" value="1"/>
</dbReference>
<feature type="transmembrane region" description="Helical" evidence="8">
    <location>
        <begin position="69"/>
        <end position="89"/>
    </location>
</feature>
<keyword evidence="5 8" id="KW-0472">Membrane</keyword>
<evidence type="ECO:0000256" key="4">
    <source>
        <dbReference type="ARBA" id="ARBA00022989"/>
    </source>
</evidence>
<feature type="transmembrane region" description="Helical" evidence="8">
    <location>
        <begin position="393"/>
        <end position="412"/>
    </location>
</feature>
<feature type="transmembrane region" description="Helical" evidence="8">
    <location>
        <begin position="165"/>
        <end position="195"/>
    </location>
</feature>
<evidence type="ECO:0000256" key="1">
    <source>
        <dbReference type="ARBA" id="ARBA00004141"/>
    </source>
</evidence>
<reference evidence="10" key="1">
    <citation type="submission" date="2023-03" db="EMBL/GenBank/DDBJ databases">
        <title>Chromosome-scale reference genome and RAD-based genetic map of yellow starthistle (Centaurea solstitialis) reveal putative structural variation and QTLs associated with invader traits.</title>
        <authorList>
            <person name="Reatini B."/>
            <person name="Cang F.A."/>
            <person name="Jiang Q."/>
            <person name="Mckibben M.T.W."/>
            <person name="Barker M.S."/>
            <person name="Rieseberg L.H."/>
            <person name="Dlugosch K.M."/>
        </authorList>
    </citation>
    <scope>NUCLEOTIDE SEQUENCE</scope>
    <source>
        <strain evidence="10">CAN-66</strain>
        <tissue evidence="10">Leaf</tissue>
    </source>
</reference>
<evidence type="ECO:0000313" key="11">
    <source>
        <dbReference type="Proteomes" id="UP001172457"/>
    </source>
</evidence>
<dbReference type="EMBL" id="JARYMX010000004">
    <property type="protein sequence ID" value="KAJ9553831.1"/>
    <property type="molecule type" value="Genomic_DNA"/>
</dbReference>
<dbReference type="PANTHER" id="PTHR24064">
    <property type="entry name" value="SOLUTE CARRIER FAMILY 22 MEMBER"/>
    <property type="match status" value="1"/>
</dbReference>
<dbReference type="GO" id="GO:0022857">
    <property type="term" value="F:transmembrane transporter activity"/>
    <property type="evidence" value="ECO:0007669"/>
    <property type="project" value="InterPro"/>
</dbReference>
<dbReference type="Proteomes" id="UP001172457">
    <property type="component" value="Chromosome 4"/>
</dbReference>
<keyword evidence="2" id="KW-0813">Transport</keyword>
<feature type="transmembrane region" description="Helical" evidence="8">
    <location>
        <begin position="346"/>
        <end position="366"/>
    </location>
</feature>
<keyword evidence="4 8" id="KW-1133">Transmembrane helix</keyword>
<organism evidence="10 11">
    <name type="scientific">Centaurea solstitialis</name>
    <name type="common">yellow star-thistle</name>
    <dbReference type="NCBI Taxonomy" id="347529"/>
    <lineage>
        <taxon>Eukaryota</taxon>
        <taxon>Viridiplantae</taxon>
        <taxon>Streptophyta</taxon>
        <taxon>Embryophyta</taxon>
        <taxon>Tracheophyta</taxon>
        <taxon>Spermatophyta</taxon>
        <taxon>Magnoliopsida</taxon>
        <taxon>eudicotyledons</taxon>
        <taxon>Gunneridae</taxon>
        <taxon>Pentapetalae</taxon>
        <taxon>asterids</taxon>
        <taxon>campanulids</taxon>
        <taxon>Asterales</taxon>
        <taxon>Asteraceae</taxon>
        <taxon>Carduoideae</taxon>
        <taxon>Cardueae</taxon>
        <taxon>Centaureinae</taxon>
        <taxon>Centaurea</taxon>
    </lineage>
</organism>
<keyword evidence="11" id="KW-1185">Reference proteome</keyword>
<dbReference type="GO" id="GO:0016020">
    <property type="term" value="C:membrane"/>
    <property type="evidence" value="ECO:0007669"/>
    <property type="project" value="UniProtKB-SubCell"/>
</dbReference>
<dbReference type="Gene3D" id="1.20.1250.20">
    <property type="entry name" value="MFS general substrate transporter like domains"/>
    <property type="match status" value="2"/>
</dbReference>
<dbReference type="InterPro" id="IPR011701">
    <property type="entry name" value="MFS"/>
</dbReference>
<feature type="domain" description="Major facilitator superfamily (MFS) profile" evidence="9">
    <location>
        <begin position="21"/>
        <end position="545"/>
    </location>
</feature>
<keyword evidence="3 8" id="KW-0812">Transmembrane</keyword>
<gene>
    <name evidence="10" type="ORF">OSB04_017876</name>
</gene>
<evidence type="ECO:0000256" key="2">
    <source>
        <dbReference type="ARBA" id="ARBA00022448"/>
    </source>
</evidence>
<evidence type="ECO:0000313" key="10">
    <source>
        <dbReference type="EMBL" id="KAJ9553831.1"/>
    </source>
</evidence>
<proteinExistence type="inferred from homology"/>
<evidence type="ECO:0000256" key="3">
    <source>
        <dbReference type="ARBA" id="ARBA00022692"/>
    </source>
</evidence>
<dbReference type="PROSITE" id="PS00217">
    <property type="entry name" value="SUGAR_TRANSPORT_2"/>
    <property type="match status" value="1"/>
</dbReference>
<evidence type="ECO:0000256" key="8">
    <source>
        <dbReference type="SAM" id="Phobius"/>
    </source>
</evidence>
<dbReference type="InterPro" id="IPR036259">
    <property type="entry name" value="MFS_trans_sf"/>
</dbReference>
<comment type="caution">
    <text evidence="10">The sequence shown here is derived from an EMBL/GenBank/DDBJ whole genome shotgun (WGS) entry which is preliminary data.</text>
</comment>
<feature type="transmembrane region" description="Helical" evidence="8">
    <location>
        <begin position="21"/>
        <end position="43"/>
    </location>
</feature>
<feature type="transmembrane region" description="Helical" evidence="8">
    <location>
        <begin position="419"/>
        <end position="437"/>
    </location>
</feature>
<evidence type="ECO:0000259" key="9">
    <source>
        <dbReference type="PROSITE" id="PS50850"/>
    </source>
</evidence>
<sequence length="582" mass="64461">MGLKVLSALDVAKTQYYHFKAIIIAGMGLFTDSYDLFCIPPIMRMIGRIYYPKFDKDVKEAKWFEVPDVITSTMIGVALIGTVIGQIIFGRLGDRVGRRRVYGVSLILMVMGSIGCGFSLTTLTPMVFVSLGFFRFLLGMGIGGDYPLSATIMSEFANKRTRGAFIAGVFSMQGFGILLSSLVTITVCTIFKAVADNLQNPLMELQASKTSAEVPPVSDLAWRIILMIGAIPASMTYYWRMKMPETAGPSKPGLKPVSWSSCHDTLPTPICVAKVEIFSTADSLFTALVEKNTLQAAKDMEKVMNVSLSQIREDIDTMDTPNTRAAFSNTYGFFSREFFRRHGRDLVAASTNWFLLDIVFYSLNLFQHHTFKHHMKQKNEMNLYEDALQVAKYQAIVAACATIPGYFATVYLIDYVGRVKIQAMGFLFMAASLFTIAKVNKGDWESDATVGFMILYGLTFFFSNFGPNTTTFIVPAELFPARFRATCHGISGAVGKVGAIIGTVGFLWASRDPPNGLGVSDSLRVMGGVCILGFFVTYFFTRETMGRSLEENENVDELTGVYFVRFWPNKLGAKRSQQTPAS</sequence>
<evidence type="ECO:0000256" key="5">
    <source>
        <dbReference type="ARBA" id="ARBA00023136"/>
    </source>
</evidence>